<dbReference type="EMBL" id="QMEY01000001">
    <property type="protein sequence ID" value="RBQ21697.1"/>
    <property type="molecule type" value="Genomic_DNA"/>
</dbReference>
<dbReference type="GO" id="GO:0140359">
    <property type="term" value="F:ABC-type transporter activity"/>
    <property type="evidence" value="ECO:0007669"/>
    <property type="project" value="InterPro"/>
</dbReference>
<feature type="transmembrane region" description="Helical" evidence="1">
    <location>
        <begin position="168"/>
        <end position="186"/>
    </location>
</feature>
<dbReference type="PANTHER" id="PTHR37305">
    <property type="entry name" value="INTEGRAL MEMBRANE PROTEIN-RELATED"/>
    <property type="match status" value="1"/>
</dbReference>
<organism evidence="2 3">
    <name type="scientific">Spongiactinospora rosea</name>
    <dbReference type="NCBI Taxonomy" id="2248750"/>
    <lineage>
        <taxon>Bacteria</taxon>
        <taxon>Bacillati</taxon>
        <taxon>Actinomycetota</taxon>
        <taxon>Actinomycetes</taxon>
        <taxon>Streptosporangiales</taxon>
        <taxon>Streptosporangiaceae</taxon>
        <taxon>Spongiactinospora</taxon>
    </lineage>
</organism>
<sequence>MIDALRSEWTKLRSVRSTTWSMLTVVLMMVGFSILMSKVALATLDERPLGDPAALSMAGVQLASIVVAALGVLAISAEYRTGMIRTSLLAVPRRGRMLAAKVIVFALAVGGAMLVTSLVSFFAGQLVLGEHGVALTEGDSLRIVAGAALYVTASGLFGLGLGTIIRHTAGGIVAIVVLLLVLPQLATMLPGETGAQVVKYITSTAGARIMSPQVDGLLPPWTGFGVYCLWVAVAMVLALVLLRRRDA</sequence>
<comment type="caution">
    <text evidence="2">The sequence shown here is derived from an EMBL/GenBank/DDBJ whole genome shotgun (WGS) entry which is preliminary data.</text>
</comment>
<dbReference type="Pfam" id="PF12730">
    <property type="entry name" value="ABC2_membrane_4"/>
    <property type="match status" value="1"/>
</dbReference>
<keyword evidence="1" id="KW-1133">Transmembrane helix</keyword>
<dbReference type="AlphaFoldDB" id="A0A366M6L2"/>
<dbReference type="GO" id="GO:0005886">
    <property type="term" value="C:plasma membrane"/>
    <property type="evidence" value="ECO:0007669"/>
    <property type="project" value="UniProtKB-SubCell"/>
</dbReference>
<protein>
    <submittedName>
        <fullName evidence="2">ABC transporter permease</fullName>
    </submittedName>
</protein>
<reference evidence="2 3" key="1">
    <citation type="submission" date="2018-06" db="EMBL/GenBank/DDBJ databases">
        <title>Sphaerisporangium craniellae sp. nov., isolated from a marine sponge in the South China Sea.</title>
        <authorList>
            <person name="Li L."/>
        </authorList>
    </citation>
    <scope>NUCLEOTIDE SEQUENCE [LARGE SCALE GENOMIC DNA]</scope>
    <source>
        <strain evidence="2 3">LHW63015</strain>
    </source>
</reference>
<feature type="transmembrane region" description="Helical" evidence="1">
    <location>
        <begin position="143"/>
        <end position="161"/>
    </location>
</feature>
<gene>
    <name evidence="2" type="ORF">DP939_03070</name>
</gene>
<feature type="transmembrane region" description="Helical" evidence="1">
    <location>
        <begin position="98"/>
        <end position="123"/>
    </location>
</feature>
<evidence type="ECO:0000313" key="3">
    <source>
        <dbReference type="Proteomes" id="UP000253303"/>
    </source>
</evidence>
<feature type="transmembrane region" description="Helical" evidence="1">
    <location>
        <begin position="20"/>
        <end position="41"/>
    </location>
</feature>
<accession>A0A366M6L2</accession>
<dbReference type="PANTHER" id="PTHR37305:SF1">
    <property type="entry name" value="MEMBRANE PROTEIN"/>
    <property type="match status" value="1"/>
</dbReference>
<feature type="transmembrane region" description="Helical" evidence="1">
    <location>
        <begin position="224"/>
        <end position="242"/>
    </location>
</feature>
<proteinExistence type="predicted"/>
<keyword evidence="1" id="KW-0472">Membrane</keyword>
<name>A0A366M6L2_9ACTN</name>
<feature type="transmembrane region" description="Helical" evidence="1">
    <location>
        <begin position="53"/>
        <end position="77"/>
    </location>
</feature>
<keyword evidence="3" id="KW-1185">Reference proteome</keyword>
<dbReference type="RefSeq" id="WP_113978615.1">
    <property type="nucleotide sequence ID" value="NZ_QMEY01000001.1"/>
</dbReference>
<evidence type="ECO:0000256" key="1">
    <source>
        <dbReference type="SAM" id="Phobius"/>
    </source>
</evidence>
<keyword evidence="1" id="KW-0812">Transmembrane</keyword>
<dbReference type="OrthoDB" id="3297477at2"/>
<evidence type="ECO:0000313" key="2">
    <source>
        <dbReference type="EMBL" id="RBQ21697.1"/>
    </source>
</evidence>
<dbReference type="Proteomes" id="UP000253303">
    <property type="component" value="Unassembled WGS sequence"/>
</dbReference>